<evidence type="ECO:0000256" key="1">
    <source>
        <dbReference type="ARBA" id="ARBA00004141"/>
    </source>
</evidence>
<sequence length="184" mass="20901">MKDRSYPGSFAGLLHTACKHHGQSDFERGRESVLYLLESLNRLPETKLGKLSKSGVFSNASELFFDRNPKVMHGILDLYRTGELHLPNNLCSTLIRKELEFWEVPEELISECCWKTYQSSKTSKCIIDHIDLSLSDPYGLAHQDAHHLFPLSTRLWLALEHPNHSLKAKVRADVSCLLVPCALT</sequence>
<evidence type="ECO:0000313" key="9">
    <source>
        <dbReference type="EMBL" id="PVD31533.1"/>
    </source>
</evidence>
<name>A0A2T7PDP4_POMCA</name>
<evidence type="ECO:0000256" key="2">
    <source>
        <dbReference type="ARBA" id="ARBA00022448"/>
    </source>
</evidence>
<dbReference type="Proteomes" id="UP000245119">
    <property type="component" value="Linkage Group LG4"/>
</dbReference>
<dbReference type="PANTHER" id="PTHR11537:SF254">
    <property type="entry name" value="POTASSIUM VOLTAGE-GATED CHANNEL PROTEIN SHAB"/>
    <property type="match status" value="1"/>
</dbReference>
<dbReference type="GO" id="GO:0051260">
    <property type="term" value="P:protein homooligomerization"/>
    <property type="evidence" value="ECO:0007669"/>
    <property type="project" value="InterPro"/>
</dbReference>
<dbReference type="AlphaFoldDB" id="A0A2T7PDP4"/>
<keyword evidence="7" id="KW-0407">Ion channel</keyword>
<feature type="domain" description="Potassium channel tetramerisation-type BTB" evidence="8">
    <location>
        <begin position="38"/>
        <end position="112"/>
    </location>
</feature>
<comment type="subcellular location">
    <subcellularLocation>
        <location evidence="1">Membrane</location>
        <topology evidence="1">Multi-pass membrane protein</topology>
    </subcellularLocation>
</comment>
<evidence type="ECO:0000256" key="7">
    <source>
        <dbReference type="ARBA" id="ARBA00023303"/>
    </source>
</evidence>
<evidence type="ECO:0000256" key="5">
    <source>
        <dbReference type="ARBA" id="ARBA00023065"/>
    </source>
</evidence>
<dbReference type="InterPro" id="IPR003974">
    <property type="entry name" value="K_chnl_volt-dep_Kv3"/>
</dbReference>
<keyword evidence="10" id="KW-1185">Reference proteome</keyword>
<dbReference type="GO" id="GO:0005249">
    <property type="term" value="F:voltage-gated potassium channel activity"/>
    <property type="evidence" value="ECO:0007669"/>
    <property type="project" value="InterPro"/>
</dbReference>
<evidence type="ECO:0000313" key="10">
    <source>
        <dbReference type="Proteomes" id="UP000245119"/>
    </source>
</evidence>
<protein>
    <recommendedName>
        <fullName evidence="8">Potassium channel tetramerisation-type BTB domain-containing protein</fullName>
    </recommendedName>
</protein>
<proteinExistence type="predicted"/>
<dbReference type="InterPro" id="IPR028325">
    <property type="entry name" value="VG_K_chnl"/>
</dbReference>
<dbReference type="PRINTS" id="PR01498">
    <property type="entry name" value="SHAWCHANNEL"/>
</dbReference>
<keyword evidence="4" id="KW-1133">Transmembrane helix</keyword>
<organism evidence="9 10">
    <name type="scientific">Pomacea canaliculata</name>
    <name type="common">Golden apple snail</name>
    <dbReference type="NCBI Taxonomy" id="400727"/>
    <lineage>
        <taxon>Eukaryota</taxon>
        <taxon>Metazoa</taxon>
        <taxon>Spiralia</taxon>
        <taxon>Lophotrochozoa</taxon>
        <taxon>Mollusca</taxon>
        <taxon>Gastropoda</taxon>
        <taxon>Caenogastropoda</taxon>
        <taxon>Architaenioglossa</taxon>
        <taxon>Ampullarioidea</taxon>
        <taxon>Ampullariidae</taxon>
        <taxon>Pomacea</taxon>
    </lineage>
</organism>
<comment type="caution">
    <text evidence="9">The sequence shown here is derived from an EMBL/GenBank/DDBJ whole genome shotgun (WGS) entry which is preliminary data.</text>
</comment>
<reference evidence="9 10" key="1">
    <citation type="submission" date="2018-04" db="EMBL/GenBank/DDBJ databases">
        <title>The genome of golden apple snail Pomacea canaliculata provides insight into stress tolerance and invasive adaptation.</title>
        <authorList>
            <person name="Liu C."/>
            <person name="Liu B."/>
            <person name="Ren Y."/>
            <person name="Zhang Y."/>
            <person name="Wang H."/>
            <person name="Li S."/>
            <person name="Jiang F."/>
            <person name="Yin L."/>
            <person name="Zhang G."/>
            <person name="Qian W."/>
            <person name="Fan W."/>
        </authorList>
    </citation>
    <scope>NUCLEOTIDE SEQUENCE [LARGE SCALE GENOMIC DNA]</scope>
    <source>
        <strain evidence="9">SZHN2017</strain>
        <tissue evidence="9">Muscle</tissue>
    </source>
</reference>
<dbReference type="EMBL" id="PZQS01000004">
    <property type="protein sequence ID" value="PVD31533.1"/>
    <property type="molecule type" value="Genomic_DNA"/>
</dbReference>
<keyword evidence="6" id="KW-0472">Membrane</keyword>
<evidence type="ECO:0000256" key="6">
    <source>
        <dbReference type="ARBA" id="ARBA00023136"/>
    </source>
</evidence>
<dbReference type="PRINTS" id="PR00169">
    <property type="entry name" value="KCHANNEL"/>
</dbReference>
<keyword evidence="2" id="KW-0813">Transport</keyword>
<dbReference type="Gene3D" id="3.30.710.10">
    <property type="entry name" value="Potassium Channel Kv1.1, Chain A"/>
    <property type="match status" value="1"/>
</dbReference>
<dbReference type="GO" id="GO:0001508">
    <property type="term" value="P:action potential"/>
    <property type="evidence" value="ECO:0007669"/>
    <property type="project" value="TreeGrafter"/>
</dbReference>
<dbReference type="STRING" id="400727.A0A2T7PDP4"/>
<dbReference type="PANTHER" id="PTHR11537">
    <property type="entry name" value="VOLTAGE-GATED POTASSIUM CHANNEL"/>
    <property type="match status" value="1"/>
</dbReference>
<dbReference type="SUPFAM" id="SSF54695">
    <property type="entry name" value="POZ domain"/>
    <property type="match status" value="1"/>
</dbReference>
<keyword evidence="5" id="KW-0406">Ion transport</keyword>
<dbReference type="GO" id="GO:0008076">
    <property type="term" value="C:voltage-gated potassium channel complex"/>
    <property type="evidence" value="ECO:0007669"/>
    <property type="project" value="InterPro"/>
</dbReference>
<dbReference type="OrthoDB" id="296522at2759"/>
<dbReference type="InterPro" id="IPR003131">
    <property type="entry name" value="T1-type_BTB"/>
</dbReference>
<dbReference type="Pfam" id="PF02214">
    <property type="entry name" value="BTB_2"/>
    <property type="match status" value="1"/>
</dbReference>
<evidence type="ECO:0000256" key="3">
    <source>
        <dbReference type="ARBA" id="ARBA00022692"/>
    </source>
</evidence>
<evidence type="ECO:0000256" key="4">
    <source>
        <dbReference type="ARBA" id="ARBA00022989"/>
    </source>
</evidence>
<accession>A0A2T7PDP4</accession>
<keyword evidence="3" id="KW-0812">Transmembrane</keyword>
<gene>
    <name evidence="9" type="ORF">C0Q70_06946</name>
</gene>
<evidence type="ECO:0000259" key="8">
    <source>
        <dbReference type="Pfam" id="PF02214"/>
    </source>
</evidence>
<dbReference type="InterPro" id="IPR011333">
    <property type="entry name" value="SKP1/BTB/POZ_sf"/>
</dbReference>